<dbReference type="PATRIC" id="fig|1076.23.peg.3226"/>
<feature type="compositionally biased region" description="Basic residues" evidence="1">
    <location>
        <begin position="85"/>
        <end position="108"/>
    </location>
</feature>
<proteinExistence type="predicted"/>
<dbReference type="EMBL" id="JXXE01000300">
    <property type="protein sequence ID" value="KIZ41440.1"/>
    <property type="molecule type" value="Genomic_DNA"/>
</dbReference>
<comment type="caution">
    <text evidence="2">The sequence shown here is derived from an EMBL/GenBank/DDBJ whole genome shotgun (WGS) entry which is preliminary data.</text>
</comment>
<dbReference type="AlphaFoldDB" id="A0A0D7ELL1"/>
<name>A0A0D7ELL1_RHOPL</name>
<accession>A0A0D7ELL1</accession>
<sequence>MLRSGEMVKGDAGPPMRFLGIDPDGMARCLVVDDDGVIRHCTVYPNNLRAMRDVFRPRTCWRETNSFDLVEIEKEERAAAESRRLQRKSARKAKRSNKIKRGKAPVAA</sequence>
<reference evidence="2 3" key="1">
    <citation type="submission" date="2014-11" db="EMBL/GenBank/DDBJ databases">
        <title>Genomics and ecophysiology of heterotrophic nitrogen fixing bacteria isolated from estuarine surface water.</title>
        <authorList>
            <person name="Bentzon-Tilia M."/>
            <person name="Severin I."/>
            <person name="Hansen L.H."/>
            <person name="Riemann L."/>
        </authorList>
    </citation>
    <scope>NUCLEOTIDE SEQUENCE [LARGE SCALE GENOMIC DNA]</scope>
    <source>
        <strain evidence="2 3">BAL398</strain>
    </source>
</reference>
<evidence type="ECO:0000313" key="3">
    <source>
        <dbReference type="Proteomes" id="UP000032515"/>
    </source>
</evidence>
<evidence type="ECO:0000256" key="1">
    <source>
        <dbReference type="SAM" id="MobiDB-lite"/>
    </source>
</evidence>
<protein>
    <submittedName>
        <fullName evidence="2">Uncharacterized protein</fullName>
    </submittedName>
</protein>
<feature type="region of interest" description="Disordered" evidence="1">
    <location>
        <begin position="78"/>
        <end position="108"/>
    </location>
</feature>
<dbReference type="RefSeq" id="WP_044412493.1">
    <property type="nucleotide sequence ID" value="NZ_JXXE01000300.1"/>
</dbReference>
<evidence type="ECO:0000313" key="2">
    <source>
        <dbReference type="EMBL" id="KIZ41440.1"/>
    </source>
</evidence>
<organism evidence="2 3">
    <name type="scientific">Rhodopseudomonas palustris</name>
    <dbReference type="NCBI Taxonomy" id="1076"/>
    <lineage>
        <taxon>Bacteria</taxon>
        <taxon>Pseudomonadati</taxon>
        <taxon>Pseudomonadota</taxon>
        <taxon>Alphaproteobacteria</taxon>
        <taxon>Hyphomicrobiales</taxon>
        <taxon>Nitrobacteraceae</taxon>
        <taxon>Rhodopseudomonas</taxon>
    </lineage>
</organism>
<dbReference type="Proteomes" id="UP000032515">
    <property type="component" value="Unassembled WGS sequence"/>
</dbReference>
<gene>
    <name evidence="2" type="ORF">OO17_15155</name>
</gene>